<keyword evidence="7" id="KW-0732">Signal</keyword>
<dbReference type="STRING" id="320771.Cflav_PD4121"/>
<dbReference type="SUPFAM" id="SSF51445">
    <property type="entry name" value="(Trans)glycosidases"/>
    <property type="match status" value="1"/>
</dbReference>
<feature type="signal peptide" evidence="7">
    <location>
        <begin position="1"/>
        <end position="22"/>
    </location>
</feature>
<keyword evidence="9" id="KW-0858">Xylan degradation</keyword>
<dbReference type="OrthoDB" id="9809277at2"/>
<dbReference type="PANTHER" id="PTHR31490">
    <property type="entry name" value="GLYCOSYL HYDROLASE"/>
    <property type="match status" value="1"/>
</dbReference>
<comment type="catalytic activity">
    <reaction evidence="6">
        <text>Endohydrolysis of (1-&gt;4)-beta-D-xylosidic linkages in xylans.</text>
        <dbReference type="EC" id="3.2.1.8"/>
    </reaction>
</comment>
<evidence type="ECO:0000313" key="9">
    <source>
        <dbReference type="EMBL" id="EEF60952.1"/>
    </source>
</evidence>
<dbReference type="GO" id="GO:0031176">
    <property type="term" value="F:endo-1,4-beta-xylanase activity"/>
    <property type="evidence" value="ECO:0007669"/>
    <property type="project" value="UniProtKB-EC"/>
</dbReference>
<dbReference type="InterPro" id="IPR044846">
    <property type="entry name" value="GH10"/>
</dbReference>
<comment type="caution">
    <text evidence="9">The sequence shown here is derived from an EMBL/GenBank/DDBJ whole genome shotgun (WGS) entry which is preliminary data.</text>
</comment>
<proteinExistence type="inferred from homology"/>
<dbReference type="Pfam" id="PF00331">
    <property type="entry name" value="Glyco_hydro_10"/>
    <property type="match status" value="1"/>
</dbReference>
<evidence type="ECO:0000256" key="7">
    <source>
        <dbReference type="SAM" id="SignalP"/>
    </source>
</evidence>
<feature type="active site" description="Nucleophile" evidence="5">
    <location>
        <position position="261"/>
    </location>
</feature>
<evidence type="ECO:0000256" key="1">
    <source>
        <dbReference type="ARBA" id="ARBA00022801"/>
    </source>
</evidence>
<dbReference type="GO" id="GO:0045493">
    <property type="term" value="P:xylan catabolic process"/>
    <property type="evidence" value="ECO:0007669"/>
    <property type="project" value="UniProtKB-KW"/>
</dbReference>
<keyword evidence="2 6" id="KW-0119">Carbohydrate metabolism</keyword>
<dbReference type="PRINTS" id="PR00134">
    <property type="entry name" value="GLHYDRLASE10"/>
</dbReference>
<gene>
    <name evidence="9" type="ORF">Cflav_PD4121</name>
</gene>
<accession>B9XH31</accession>
<dbReference type="AlphaFoldDB" id="B9XH31"/>
<keyword evidence="10" id="KW-1185">Reference proteome</keyword>
<evidence type="ECO:0000256" key="3">
    <source>
        <dbReference type="ARBA" id="ARBA00023295"/>
    </source>
</evidence>
<sequence precursor="true">MKLNLFCLTSTVVLAVTSVGLAQPTLKDAFKDRFLVGVALNESQFTSSNGMEATLVKKQFNSITPENVLKWESIHPEPGRFNFDPADRFVTFGEHNHMFTIGHTLVWHHQTPDWVFRGPNGKPVDRATLLNCMSNHIQTVVGRYKGRVKGWDVVNEALDEDGTLRPSPWLKIIGPEFLVKAYQFAHDADPEAELYYNDYALENPAKCAGAVALVKQLQAAGIHLVAVGVQEHAHLDWPTAKQVSDTITAFSRLGVKVSITELDVDVLPAAGAGTGADVGLKVAQNPALNPYTNGLPKSVQQALARRYAELFAVYVKHHADMERVTFWGVADGGSWLNNWPVKGRTNYPLLFDREDKPKPAYASVLETARQIKTTRRSTVDESISLNQP</sequence>
<dbReference type="InterPro" id="IPR001000">
    <property type="entry name" value="GH10_dom"/>
</dbReference>
<dbReference type="PROSITE" id="PS51760">
    <property type="entry name" value="GH10_2"/>
    <property type="match status" value="1"/>
</dbReference>
<dbReference type="InterPro" id="IPR031158">
    <property type="entry name" value="GH10_AS"/>
</dbReference>
<evidence type="ECO:0000313" key="10">
    <source>
        <dbReference type="Proteomes" id="UP000003688"/>
    </source>
</evidence>
<keyword evidence="4 6" id="KW-0624">Polysaccharide degradation</keyword>
<comment type="similarity">
    <text evidence="6">Belongs to the glycosyl hydrolase 10 (cellulase F) family.</text>
</comment>
<dbReference type="Gene3D" id="3.20.20.80">
    <property type="entry name" value="Glycosidases"/>
    <property type="match status" value="1"/>
</dbReference>
<dbReference type="PROSITE" id="PS00591">
    <property type="entry name" value="GH10_1"/>
    <property type="match status" value="1"/>
</dbReference>
<name>B9XH31_PEDPL</name>
<organism evidence="9 10">
    <name type="scientific">Pedosphaera parvula (strain Ellin514)</name>
    <dbReference type="NCBI Taxonomy" id="320771"/>
    <lineage>
        <taxon>Bacteria</taxon>
        <taxon>Pseudomonadati</taxon>
        <taxon>Verrucomicrobiota</taxon>
        <taxon>Pedosphaerae</taxon>
        <taxon>Pedosphaerales</taxon>
        <taxon>Pedosphaeraceae</taxon>
        <taxon>Pedosphaera</taxon>
    </lineage>
</organism>
<feature type="chain" id="PRO_5002894375" description="Beta-xylanase" evidence="7">
    <location>
        <begin position="23"/>
        <end position="388"/>
    </location>
</feature>
<evidence type="ECO:0000256" key="4">
    <source>
        <dbReference type="ARBA" id="ARBA00023326"/>
    </source>
</evidence>
<keyword evidence="1 6" id="KW-0378">Hydrolase</keyword>
<evidence type="ECO:0000256" key="5">
    <source>
        <dbReference type="PROSITE-ProRule" id="PRU10061"/>
    </source>
</evidence>
<dbReference type="EMBL" id="ABOX02000013">
    <property type="protein sequence ID" value="EEF60952.1"/>
    <property type="molecule type" value="Genomic_DNA"/>
</dbReference>
<dbReference type="RefSeq" id="WP_007415127.1">
    <property type="nucleotide sequence ID" value="NZ_ABOX02000013.1"/>
</dbReference>
<evidence type="ECO:0000256" key="6">
    <source>
        <dbReference type="RuleBase" id="RU361174"/>
    </source>
</evidence>
<dbReference type="SMART" id="SM00633">
    <property type="entry name" value="Glyco_10"/>
    <property type="match status" value="1"/>
</dbReference>
<evidence type="ECO:0000256" key="2">
    <source>
        <dbReference type="ARBA" id="ARBA00023277"/>
    </source>
</evidence>
<reference evidence="9 10" key="1">
    <citation type="journal article" date="2011" name="J. Bacteriol.">
        <title>Genome sequence of 'Pedosphaera parvula' Ellin514, an aerobic Verrucomicrobial isolate from pasture soil.</title>
        <authorList>
            <person name="Kant R."/>
            <person name="van Passel M.W."/>
            <person name="Sangwan P."/>
            <person name="Palva A."/>
            <person name="Lucas S."/>
            <person name="Copeland A."/>
            <person name="Lapidus A."/>
            <person name="Glavina Del Rio T."/>
            <person name="Dalin E."/>
            <person name="Tice H."/>
            <person name="Bruce D."/>
            <person name="Goodwin L."/>
            <person name="Pitluck S."/>
            <person name="Chertkov O."/>
            <person name="Larimer F.W."/>
            <person name="Land M.L."/>
            <person name="Hauser L."/>
            <person name="Brettin T.S."/>
            <person name="Detter J.C."/>
            <person name="Han S."/>
            <person name="de Vos W.M."/>
            <person name="Janssen P.H."/>
            <person name="Smidt H."/>
        </authorList>
    </citation>
    <scope>NUCLEOTIDE SEQUENCE [LARGE SCALE GENOMIC DNA]</scope>
    <source>
        <strain evidence="9 10">Ellin514</strain>
    </source>
</reference>
<dbReference type="EC" id="3.2.1.8" evidence="6"/>
<dbReference type="InterPro" id="IPR017853">
    <property type="entry name" value="GH"/>
</dbReference>
<feature type="domain" description="GH10" evidence="8">
    <location>
        <begin position="20"/>
        <end position="367"/>
    </location>
</feature>
<dbReference type="Proteomes" id="UP000003688">
    <property type="component" value="Unassembled WGS sequence"/>
</dbReference>
<dbReference type="PANTHER" id="PTHR31490:SF90">
    <property type="entry name" value="ENDO-1,4-BETA-XYLANASE A"/>
    <property type="match status" value="1"/>
</dbReference>
<evidence type="ECO:0000259" key="8">
    <source>
        <dbReference type="PROSITE" id="PS51760"/>
    </source>
</evidence>
<protein>
    <recommendedName>
        <fullName evidence="6">Beta-xylanase</fullName>
        <ecNumber evidence="6">3.2.1.8</ecNumber>
    </recommendedName>
</protein>
<keyword evidence="3 6" id="KW-0326">Glycosidase</keyword>